<reference evidence="1 2" key="1">
    <citation type="submission" date="2019-03" db="EMBL/GenBank/DDBJ databases">
        <title>Subsurface microbial communities from deep shales in Ohio and West Virginia, USA.</title>
        <authorList>
            <person name="Wrighton K."/>
        </authorList>
    </citation>
    <scope>NUCLEOTIDE SEQUENCE [LARGE SCALE GENOMIC DNA]</scope>
    <source>
        <strain evidence="1 2">MA284_T2</strain>
    </source>
</reference>
<gene>
    <name evidence="1" type="ORF">DFR79_1321</name>
</gene>
<proteinExistence type="predicted"/>
<comment type="caution">
    <text evidence="1">The sequence shown here is derived from an EMBL/GenBank/DDBJ whole genome shotgun (WGS) entry which is preliminary data.</text>
</comment>
<evidence type="ECO:0000313" key="1">
    <source>
        <dbReference type="EMBL" id="TDO77669.1"/>
    </source>
</evidence>
<protein>
    <submittedName>
        <fullName evidence="1">Uncharacterized protein</fullName>
    </submittedName>
</protein>
<dbReference type="RefSeq" id="WP_133516054.1">
    <property type="nucleotide sequence ID" value="NZ_SNWX01000032.1"/>
</dbReference>
<accession>A0A4R6LES4</accession>
<dbReference type="Proteomes" id="UP000295064">
    <property type="component" value="Unassembled WGS sequence"/>
</dbReference>
<name>A0A4R6LES4_9FIRM</name>
<dbReference type="AlphaFoldDB" id="A0A4R6LES4"/>
<dbReference type="EMBL" id="SNWX01000032">
    <property type="protein sequence ID" value="TDO77669.1"/>
    <property type="molecule type" value="Genomic_DNA"/>
</dbReference>
<sequence>MLTTISKIWTVFQVAFGVLKEVKELVEIFEQADTDDGKKHGPEKKNAIVELVEAVYDAADNTVDLPFKKETIMGLVDKAIDVIVDLMNVIGQFRSKSK</sequence>
<evidence type="ECO:0000313" key="2">
    <source>
        <dbReference type="Proteomes" id="UP000295064"/>
    </source>
</evidence>
<organism evidence="1 2">
    <name type="scientific">Halanaerobium saccharolyticum</name>
    <dbReference type="NCBI Taxonomy" id="43595"/>
    <lineage>
        <taxon>Bacteria</taxon>
        <taxon>Bacillati</taxon>
        <taxon>Bacillota</taxon>
        <taxon>Clostridia</taxon>
        <taxon>Halanaerobiales</taxon>
        <taxon>Halanaerobiaceae</taxon>
        <taxon>Halanaerobium</taxon>
    </lineage>
</organism>